<comment type="caution">
    <text evidence="1">The sequence shown here is derived from an EMBL/GenBank/DDBJ whole genome shotgun (WGS) entry which is preliminary data.</text>
</comment>
<reference evidence="1 2" key="2">
    <citation type="journal article" date="2017" name="Front. Plant Sci.">
        <title>Gene Classification and Mining of Molecular Markers Useful in Red Clover (Trifolium pratense) Breeding.</title>
        <authorList>
            <person name="Istvanek J."/>
            <person name="Dluhosova J."/>
            <person name="Dluhos P."/>
            <person name="Patkova L."/>
            <person name="Nedelnik J."/>
            <person name="Repkova J."/>
        </authorList>
    </citation>
    <scope>NUCLEOTIDE SEQUENCE [LARGE SCALE GENOMIC DNA]</scope>
    <source>
        <strain evidence="2">cv. Tatra</strain>
        <tissue evidence="1">Young leaves</tissue>
    </source>
</reference>
<dbReference type="Proteomes" id="UP000236291">
    <property type="component" value="Unassembled WGS sequence"/>
</dbReference>
<dbReference type="EMBL" id="ASHM01078965">
    <property type="protein sequence ID" value="PNX58616.1"/>
    <property type="molecule type" value="Genomic_DNA"/>
</dbReference>
<proteinExistence type="predicted"/>
<sequence>MSLALFPTTEAEGENMVAPSGLALELYKVELVEGAVTE</sequence>
<protein>
    <submittedName>
        <fullName evidence="1">Uncharacterized protein</fullName>
    </submittedName>
</protein>
<gene>
    <name evidence="1" type="ORF">L195_g051000</name>
</gene>
<evidence type="ECO:0000313" key="1">
    <source>
        <dbReference type="EMBL" id="PNX58616.1"/>
    </source>
</evidence>
<reference evidence="1 2" key="1">
    <citation type="journal article" date="2014" name="Am. J. Bot.">
        <title>Genome assembly and annotation for red clover (Trifolium pratense; Fabaceae).</title>
        <authorList>
            <person name="Istvanek J."/>
            <person name="Jaros M."/>
            <person name="Krenek A."/>
            <person name="Repkova J."/>
        </authorList>
    </citation>
    <scope>NUCLEOTIDE SEQUENCE [LARGE SCALE GENOMIC DNA]</scope>
    <source>
        <strain evidence="2">cv. Tatra</strain>
        <tissue evidence="1">Young leaves</tissue>
    </source>
</reference>
<feature type="non-terminal residue" evidence="1">
    <location>
        <position position="38"/>
    </location>
</feature>
<dbReference type="AlphaFoldDB" id="A0A2K3JX92"/>
<name>A0A2K3JX92_TRIPR</name>
<organism evidence="1 2">
    <name type="scientific">Trifolium pratense</name>
    <name type="common">Red clover</name>
    <dbReference type="NCBI Taxonomy" id="57577"/>
    <lineage>
        <taxon>Eukaryota</taxon>
        <taxon>Viridiplantae</taxon>
        <taxon>Streptophyta</taxon>
        <taxon>Embryophyta</taxon>
        <taxon>Tracheophyta</taxon>
        <taxon>Spermatophyta</taxon>
        <taxon>Magnoliopsida</taxon>
        <taxon>eudicotyledons</taxon>
        <taxon>Gunneridae</taxon>
        <taxon>Pentapetalae</taxon>
        <taxon>rosids</taxon>
        <taxon>fabids</taxon>
        <taxon>Fabales</taxon>
        <taxon>Fabaceae</taxon>
        <taxon>Papilionoideae</taxon>
        <taxon>50 kb inversion clade</taxon>
        <taxon>NPAAA clade</taxon>
        <taxon>Hologalegina</taxon>
        <taxon>IRL clade</taxon>
        <taxon>Trifolieae</taxon>
        <taxon>Trifolium</taxon>
    </lineage>
</organism>
<evidence type="ECO:0000313" key="2">
    <source>
        <dbReference type="Proteomes" id="UP000236291"/>
    </source>
</evidence>
<accession>A0A2K3JX92</accession>